<name>A0ABY5GPI1_9GAMM</name>
<reference evidence="2" key="1">
    <citation type="submission" date="2022-07" db="EMBL/GenBank/DDBJ databases">
        <title>Genome sequencing of Photobacterium atrarenae GJH2-4.</title>
        <authorList>
            <person name="Park S.-J."/>
        </authorList>
    </citation>
    <scope>NUCLEOTIDE SEQUENCE</scope>
    <source>
        <strain evidence="2">GJH2-4</strain>
    </source>
</reference>
<feature type="transmembrane region" description="Helical" evidence="1">
    <location>
        <begin position="98"/>
        <end position="120"/>
    </location>
</feature>
<dbReference type="Pfam" id="PF11158">
    <property type="entry name" value="DUF2938"/>
    <property type="match status" value="1"/>
</dbReference>
<feature type="transmembrane region" description="Helical" evidence="1">
    <location>
        <begin position="141"/>
        <end position="161"/>
    </location>
</feature>
<evidence type="ECO:0000313" key="2">
    <source>
        <dbReference type="EMBL" id="UTV30656.1"/>
    </source>
</evidence>
<feature type="transmembrane region" description="Helical" evidence="1">
    <location>
        <begin position="6"/>
        <end position="28"/>
    </location>
</feature>
<dbReference type="InterPro" id="IPR021329">
    <property type="entry name" value="DUF2938"/>
</dbReference>
<proteinExistence type="predicted"/>
<dbReference type="EMBL" id="CP101509">
    <property type="protein sequence ID" value="UTV30656.1"/>
    <property type="molecule type" value="Genomic_DNA"/>
</dbReference>
<evidence type="ECO:0000313" key="3">
    <source>
        <dbReference type="Proteomes" id="UP001057998"/>
    </source>
</evidence>
<keyword evidence="1" id="KW-1133">Transmembrane helix</keyword>
<keyword evidence="3" id="KW-1185">Reference proteome</keyword>
<organism evidence="2 3">
    <name type="scientific">Photobacterium atrarenae</name>
    <dbReference type="NCBI Taxonomy" id="865757"/>
    <lineage>
        <taxon>Bacteria</taxon>
        <taxon>Pseudomonadati</taxon>
        <taxon>Pseudomonadota</taxon>
        <taxon>Gammaproteobacteria</taxon>
        <taxon>Vibrionales</taxon>
        <taxon>Vibrionaceae</taxon>
        <taxon>Photobacterium</taxon>
    </lineage>
</organism>
<evidence type="ECO:0000256" key="1">
    <source>
        <dbReference type="SAM" id="Phobius"/>
    </source>
</evidence>
<keyword evidence="1" id="KW-0812">Transmembrane</keyword>
<keyword evidence="1" id="KW-0472">Membrane</keyword>
<dbReference type="RefSeq" id="WP_255392020.1">
    <property type="nucleotide sequence ID" value="NZ_CP101509.1"/>
</dbReference>
<feature type="transmembrane region" description="Helical" evidence="1">
    <location>
        <begin position="71"/>
        <end position="92"/>
    </location>
</feature>
<dbReference type="Proteomes" id="UP001057998">
    <property type="component" value="Chromosome 2"/>
</dbReference>
<gene>
    <name evidence="2" type="ORF">NNL38_19020</name>
</gene>
<sequence>MIDLVQWVGSSVLIGAGATLVMDGWAWLQRRLWQIPSLNYSMVGRWLGHLPKGQLVHQGIANSAPIPGETVIGWVAHYLIGMVFAAGLLMVVGQEWALSPTLLPALLTGVITVLAPYLILQPGMGAGIAASKTPNPNLMRFRSLVAHISYGVGLYIAAVMVSRMWG</sequence>
<accession>A0ABY5GPI1</accession>
<protein>
    <submittedName>
        <fullName evidence="2">DUF2938 domain-containing protein</fullName>
    </submittedName>
</protein>